<sequence length="63" mass="6553">MFSRIARSAASTARTLCTSSQNNAKVTVLGASRGIGQPVTAPEEGSPCDALSSYTIVRTPHQC</sequence>
<name>A0A3B3RJ81_9TELE</name>
<organism evidence="1 2">
    <name type="scientific">Paramormyrops kingsleyae</name>
    <dbReference type="NCBI Taxonomy" id="1676925"/>
    <lineage>
        <taxon>Eukaryota</taxon>
        <taxon>Metazoa</taxon>
        <taxon>Chordata</taxon>
        <taxon>Craniata</taxon>
        <taxon>Vertebrata</taxon>
        <taxon>Euteleostomi</taxon>
        <taxon>Actinopterygii</taxon>
        <taxon>Neopterygii</taxon>
        <taxon>Teleostei</taxon>
        <taxon>Osteoglossocephala</taxon>
        <taxon>Osteoglossomorpha</taxon>
        <taxon>Osteoglossiformes</taxon>
        <taxon>Mormyridae</taxon>
        <taxon>Paramormyrops</taxon>
    </lineage>
</organism>
<dbReference type="STRING" id="1676925.ENSPKIP00000018682"/>
<dbReference type="AlphaFoldDB" id="A0A3B3RJ81"/>
<evidence type="ECO:0000313" key="1">
    <source>
        <dbReference type="Ensembl" id="ENSPKIP00000018682.1"/>
    </source>
</evidence>
<dbReference type="Proteomes" id="UP000261540">
    <property type="component" value="Unplaced"/>
</dbReference>
<reference evidence="1" key="1">
    <citation type="submission" date="2025-08" db="UniProtKB">
        <authorList>
            <consortium name="Ensembl"/>
        </authorList>
    </citation>
    <scope>IDENTIFICATION</scope>
</reference>
<evidence type="ECO:0000313" key="2">
    <source>
        <dbReference type="Proteomes" id="UP000261540"/>
    </source>
</evidence>
<reference evidence="1" key="2">
    <citation type="submission" date="2025-09" db="UniProtKB">
        <authorList>
            <consortium name="Ensembl"/>
        </authorList>
    </citation>
    <scope>IDENTIFICATION</scope>
</reference>
<accession>A0A3B3RJ81</accession>
<dbReference type="Ensembl" id="ENSPKIT00000035512.1">
    <property type="protein sequence ID" value="ENSPKIP00000018682.1"/>
    <property type="gene ID" value="ENSPKIG00000004164.1"/>
</dbReference>
<proteinExistence type="predicted"/>
<keyword evidence="2" id="KW-1185">Reference proteome</keyword>
<protein>
    <submittedName>
        <fullName evidence="1">Uncharacterized protein</fullName>
    </submittedName>
</protein>